<evidence type="ECO:0000256" key="2">
    <source>
        <dbReference type="ARBA" id="ARBA00022679"/>
    </source>
</evidence>
<organism evidence="8">
    <name type="scientific">marine metagenome</name>
    <dbReference type="NCBI Taxonomy" id="408172"/>
    <lineage>
        <taxon>unclassified sequences</taxon>
        <taxon>metagenomes</taxon>
        <taxon>ecological metagenomes</taxon>
    </lineage>
</organism>
<reference evidence="8" key="1">
    <citation type="submission" date="2018-05" db="EMBL/GenBank/DDBJ databases">
        <authorList>
            <person name="Lanie J.A."/>
            <person name="Ng W.-L."/>
            <person name="Kazmierczak K.M."/>
            <person name="Andrzejewski T.M."/>
            <person name="Davidsen T.M."/>
            <person name="Wayne K.J."/>
            <person name="Tettelin H."/>
            <person name="Glass J.I."/>
            <person name="Rusch D."/>
            <person name="Podicherti R."/>
            <person name="Tsui H.-C.T."/>
            <person name="Winkler M.E."/>
        </authorList>
    </citation>
    <scope>NUCLEOTIDE SEQUENCE</scope>
</reference>
<comment type="catalytic activity">
    <reaction evidence="6">
        <text>L-aspartate + ATP = 4-phospho-L-aspartate + ADP</text>
        <dbReference type="Rhea" id="RHEA:23776"/>
        <dbReference type="ChEBI" id="CHEBI:29991"/>
        <dbReference type="ChEBI" id="CHEBI:30616"/>
        <dbReference type="ChEBI" id="CHEBI:57535"/>
        <dbReference type="ChEBI" id="CHEBI:456216"/>
        <dbReference type="EC" id="2.7.2.4"/>
    </reaction>
</comment>
<sequence>MNRLVVQKYGGTSVGSIERIKKVAERITRMRKTGLDIVVVVSAMAGETDKLLDMAKQIS</sequence>
<name>A0A383E657_9ZZZZ</name>
<dbReference type="GO" id="GO:0005524">
    <property type="term" value="F:ATP binding"/>
    <property type="evidence" value="ECO:0007669"/>
    <property type="project" value="UniProtKB-KW"/>
</dbReference>
<feature type="non-terminal residue" evidence="8">
    <location>
        <position position="59"/>
    </location>
</feature>
<evidence type="ECO:0000256" key="1">
    <source>
        <dbReference type="ARBA" id="ARBA00010122"/>
    </source>
</evidence>
<evidence type="ECO:0000256" key="5">
    <source>
        <dbReference type="ARBA" id="ARBA00022840"/>
    </source>
</evidence>
<keyword evidence="2" id="KW-0808">Transferase</keyword>
<evidence type="ECO:0000256" key="4">
    <source>
        <dbReference type="ARBA" id="ARBA00022777"/>
    </source>
</evidence>
<evidence type="ECO:0000256" key="3">
    <source>
        <dbReference type="ARBA" id="ARBA00022741"/>
    </source>
</evidence>
<dbReference type="Pfam" id="PF00696">
    <property type="entry name" value="AA_kinase"/>
    <property type="match status" value="1"/>
</dbReference>
<keyword evidence="5" id="KW-0067">ATP-binding</keyword>
<proteinExistence type="inferred from homology"/>
<dbReference type="GO" id="GO:0009089">
    <property type="term" value="P:lysine biosynthetic process via diaminopimelate"/>
    <property type="evidence" value="ECO:0007669"/>
    <property type="project" value="TreeGrafter"/>
</dbReference>
<dbReference type="SUPFAM" id="SSF53633">
    <property type="entry name" value="Carbamate kinase-like"/>
    <property type="match status" value="1"/>
</dbReference>
<dbReference type="PROSITE" id="PS00324">
    <property type="entry name" value="ASPARTOKINASE"/>
    <property type="match status" value="1"/>
</dbReference>
<dbReference type="GO" id="GO:0009090">
    <property type="term" value="P:homoserine biosynthetic process"/>
    <property type="evidence" value="ECO:0007669"/>
    <property type="project" value="TreeGrafter"/>
</dbReference>
<evidence type="ECO:0000256" key="6">
    <source>
        <dbReference type="ARBA" id="ARBA00047872"/>
    </source>
</evidence>
<comment type="similarity">
    <text evidence="1">Belongs to the aspartokinase family.</text>
</comment>
<dbReference type="InterPro" id="IPR001048">
    <property type="entry name" value="Asp/Glu/Uridylate_kinase"/>
</dbReference>
<feature type="domain" description="Aspartate/glutamate/uridylate kinase" evidence="7">
    <location>
        <begin position="4"/>
        <end position="55"/>
    </location>
</feature>
<dbReference type="EMBL" id="UINC01223214">
    <property type="protein sequence ID" value="SVE52312.1"/>
    <property type="molecule type" value="Genomic_DNA"/>
</dbReference>
<evidence type="ECO:0000313" key="8">
    <source>
        <dbReference type="EMBL" id="SVE52312.1"/>
    </source>
</evidence>
<accession>A0A383E657</accession>
<dbReference type="AlphaFoldDB" id="A0A383E657"/>
<dbReference type="InterPro" id="IPR018042">
    <property type="entry name" value="Aspartate_kinase_CS"/>
</dbReference>
<dbReference type="PANTHER" id="PTHR21499">
    <property type="entry name" value="ASPARTATE KINASE"/>
    <property type="match status" value="1"/>
</dbReference>
<evidence type="ECO:0000259" key="7">
    <source>
        <dbReference type="Pfam" id="PF00696"/>
    </source>
</evidence>
<keyword evidence="4" id="KW-0418">Kinase</keyword>
<dbReference type="GO" id="GO:0004072">
    <property type="term" value="F:aspartate kinase activity"/>
    <property type="evidence" value="ECO:0007669"/>
    <property type="project" value="UniProtKB-EC"/>
</dbReference>
<protein>
    <recommendedName>
        <fullName evidence="7">Aspartate/glutamate/uridylate kinase domain-containing protein</fullName>
    </recommendedName>
</protein>
<dbReference type="GO" id="GO:0005829">
    <property type="term" value="C:cytosol"/>
    <property type="evidence" value="ECO:0007669"/>
    <property type="project" value="TreeGrafter"/>
</dbReference>
<dbReference type="Gene3D" id="3.40.1160.10">
    <property type="entry name" value="Acetylglutamate kinase-like"/>
    <property type="match status" value="1"/>
</dbReference>
<dbReference type="InterPro" id="IPR036393">
    <property type="entry name" value="AceGlu_kinase-like_sf"/>
</dbReference>
<keyword evidence="3" id="KW-0547">Nucleotide-binding</keyword>
<dbReference type="PANTHER" id="PTHR21499:SF3">
    <property type="entry name" value="ASPARTOKINASE"/>
    <property type="match status" value="1"/>
</dbReference>
<gene>
    <name evidence="8" type="ORF">METZ01_LOCUS505166</name>
</gene>